<reference evidence="1 2" key="1">
    <citation type="journal article" date="2019" name="Int. J. Syst. Evol. Microbiol.">
        <title>The Global Catalogue of Microorganisms (GCM) 10K type strain sequencing project: providing services to taxonomists for standard genome sequencing and annotation.</title>
        <authorList>
            <consortium name="The Broad Institute Genomics Platform"/>
            <consortium name="The Broad Institute Genome Sequencing Center for Infectious Disease"/>
            <person name="Wu L."/>
            <person name="Ma J."/>
        </authorList>
    </citation>
    <scope>NUCLEOTIDE SEQUENCE [LARGE SCALE GENOMIC DNA]</scope>
    <source>
        <strain evidence="1 2">JCM 16331</strain>
    </source>
</reference>
<dbReference type="CDD" id="cd02947">
    <property type="entry name" value="TRX_family"/>
    <property type="match status" value="1"/>
</dbReference>
<evidence type="ECO:0000313" key="1">
    <source>
        <dbReference type="EMBL" id="GGN09324.1"/>
    </source>
</evidence>
<comment type="caution">
    <text evidence="1">The sequence shown here is derived from an EMBL/GenBank/DDBJ whole genome shotgun (WGS) entry which is preliminary data.</text>
</comment>
<keyword evidence="2" id="KW-1185">Reference proteome</keyword>
<dbReference type="InterPro" id="IPR036249">
    <property type="entry name" value="Thioredoxin-like_sf"/>
</dbReference>
<proteinExistence type="predicted"/>
<accession>A0A830G936</accession>
<gene>
    <name evidence="1" type="ORF">GCM10009021_06050</name>
</gene>
<organism evidence="1 2">
    <name type="scientific">Halarchaeum nitratireducens</name>
    <dbReference type="NCBI Taxonomy" id="489913"/>
    <lineage>
        <taxon>Archaea</taxon>
        <taxon>Methanobacteriati</taxon>
        <taxon>Methanobacteriota</taxon>
        <taxon>Stenosarchaea group</taxon>
        <taxon>Halobacteria</taxon>
        <taxon>Halobacteriales</taxon>
        <taxon>Halobacteriaceae</taxon>
    </lineage>
</organism>
<dbReference type="AlphaFoldDB" id="A0A830G936"/>
<dbReference type="EMBL" id="BMOQ01000002">
    <property type="protein sequence ID" value="GGN09324.1"/>
    <property type="molecule type" value="Genomic_DNA"/>
</dbReference>
<evidence type="ECO:0000313" key="2">
    <source>
        <dbReference type="Proteomes" id="UP000608850"/>
    </source>
</evidence>
<dbReference type="Gene3D" id="3.40.30.10">
    <property type="entry name" value="Glutaredoxin"/>
    <property type="match status" value="1"/>
</dbReference>
<name>A0A830G936_9EURY</name>
<evidence type="ECO:0008006" key="3">
    <source>
        <dbReference type="Google" id="ProtNLM"/>
    </source>
</evidence>
<dbReference type="Proteomes" id="UP000608850">
    <property type="component" value="Unassembled WGS sequence"/>
</dbReference>
<dbReference type="OrthoDB" id="304286at2157"/>
<dbReference type="SUPFAM" id="SSF52833">
    <property type="entry name" value="Thioredoxin-like"/>
    <property type="match status" value="1"/>
</dbReference>
<sequence length="224" mass="23888">MGTHTDPASLYERLRDDGLFEESGEEVRLSDAFSTARERERAAVAALDEDALADLREAYVDGADVAATDVDERTLADAVAVHETCESVDRATSLHVARSLTRDGLDGSDPHVPDGFVSLSGDEIGRFLDAHAAAVVYCWREECDPCDAVRADLESLRGEGLFPDEIGLGAVYGPDNVDELRESYDVGAAPTVLFCAGDAVASRFVGNPGRGALRAETELLIDGV</sequence>
<protein>
    <recommendedName>
        <fullName evidence="3">Thioredoxin</fullName>
    </recommendedName>
</protein>
<dbReference type="RefSeq" id="WP_188877049.1">
    <property type="nucleotide sequence ID" value="NZ_BMOQ01000002.1"/>
</dbReference>